<dbReference type="RefSeq" id="WP_116479839.1">
    <property type="nucleotide sequence ID" value="NZ_CAUPJO010000003.1"/>
</dbReference>
<gene>
    <name evidence="1" type="ORF">C7381_10345</name>
</gene>
<dbReference type="AlphaFoldDB" id="A0A2U1E4C8"/>
<protein>
    <recommendedName>
        <fullName evidence="3">Nitrogen regulatory protein P-II family</fullName>
    </recommendedName>
</protein>
<organism evidence="1 2">
    <name type="scientific">Ezakiella coagulans</name>
    <dbReference type="NCBI Taxonomy" id="46507"/>
    <lineage>
        <taxon>Bacteria</taxon>
        <taxon>Bacillati</taxon>
        <taxon>Bacillota</taxon>
        <taxon>Tissierellia</taxon>
        <taxon>Ezakiella</taxon>
    </lineage>
</organism>
<evidence type="ECO:0000313" key="1">
    <source>
        <dbReference type="EMBL" id="PVY94808.1"/>
    </source>
</evidence>
<dbReference type="InterPro" id="IPR011322">
    <property type="entry name" value="N-reg_PII-like_a/b"/>
</dbReference>
<dbReference type="EMBL" id="QEKV01000003">
    <property type="protein sequence ID" value="PVY94808.1"/>
    <property type="molecule type" value="Genomic_DNA"/>
</dbReference>
<proteinExistence type="predicted"/>
<keyword evidence="2" id="KW-1185">Reference proteome</keyword>
<evidence type="ECO:0008006" key="3">
    <source>
        <dbReference type="Google" id="ProtNLM"/>
    </source>
</evidence>
<dbReference type="Gene3D" id="3.30.70.120">
    <property type="match status" value="1"/>
</dbReference>
<evidence type="ECO:0000313" key="2">
    <source>
        <dbReference type="Proteomes" id="UP000245793"/>
    </source>
</evidence>
<accession>A0A2U1E4C8</accession>
<comment type="caution">
    <text evidence="1">The sequence shown here is derived from an EMBL/GenBank/DDBJ whole genome shotgun (WGS) entry which is preliminary data.</text>
</comment>
<dbReference type="InterPro" id="IPR015867">
    <property type="entry name" value="N-reg_PII/ATP_PRibTrfase_C"/>
</dbReference>
<reference evidence="1 2" key="1">
    <citation type="submission" date="2018-04" db="EMBL/GenBank/DDBJ databases">
        <title>Genomic Encyclopedia of Type Strains, Phase IV (KMG-IV): sequencing the most valuable type-strain genomes for metagenomic binning, comparative biology and taxonomic classification.</title>
        <authorList>
            <person name="Goeker M."/>
        </authorList>
    </citation>
    <scope>NUCLEOTIDE SEQUENCE [LARGE SCALE GENOMIC DNA]</scope>
    <source>
        <strain evidence="1 2">DSM 20705</strain>
    </source>
</reference>
<dbReference type="SUPFAM" id="SSF54913">
    <property type="entry name" value="GlnB-like"/>
    <property type="match status" value="1"/>
</dbReference>
<name>A0A2U1E4C8_9FIRM</name>
<dbReference type="Proteomes" id="UP000245793">
    <property type="component" value="Unassembled WGS sequence"/>
</dbReference>
<sequence>MEVLFIVLNHEQHFDEVLRAFSAEGIHGGTILESQGLAATLAEHSEVGYDFFRNLLNGGRPYNKTIFLILSEEEVKKAKECVRKVVGNLEKENVGIMFSIDVKSFEGLTK</sequence>